<sequence>MNGLHSLRVVTLEKCSTNGGIDSTAYQHEHDLITADRTPDRINELSTGKDMADTTKGSTSKE</sequence>
<comment type="caution">
    <text evidence="2">The sequence shown here is derived from an EMBL/GenBank/DDBJ whole genome shotgun (WGS) entry which is preliminary data.</text>
</comment>
<proteinExistence type="predicted"/>
<feature type="region of interest" description="Disordered" evidence="1">
    <location>
        <begin position="32"/>
        <end position="62"/>
    </location>
</feature>
<evidence type="ECO:0000256" key="1">
    <source>
        <dbReference type="SAM" id="MobiDB-lite"/>
    </source>
</evidence>
<name>A0ABR0A7B3_9CRUS</name>
<organism evidence="2 3">
    <name type="scientific">Daphnia magna</name>
    <dbReference type="NCBI Taxonomy" id="35525"/>
    <lineage>
        <taxon>Eukaryota</taxon>
        <taxon>Metazoa</taxon>
        <taxon>Ecdysozoa</taxon>
        <taxon>Arthropoda</taxon>
        <taxon>Crustacea</taxon>
        <taxon>Branchiopoda</taxon>
        <taxon>Diplostraca</taxon>
        <taxon>Cladocera</taxon>
        <taxon>Anomopoda</taxon>
        <taxon>Daphniidae</taxon>
        <taxon>Daphnia</taxon>
    </lineage>
</organism>
<accession>A0ABR0A7B3</accession>
<reference evidence="2 3" key="1">
    <citation type="journal article" date="2023" name="Nucleic Acids Res.">
        <title>The hologenome of Daphnia magna reveals possible DNA methylation and microbiome-mediated evolution of the host genome.</title>
        <authorList>
            <person name="Chaturvedi A."/>
            <person name="Li X."/>
            <person name="Dhandapani V."/>
            <person name="Marshall H."/>
            <person name="Kissane S."/>
            <person name="Cuenca-Cambronero M."/>
            <person name="Asole G."/>
            <person name="Calvet F."/>
            <person name="Ruiz-Romero M."/>
            <person name="Marangio P."/>
            <person name="Guigo R."/>
            <person name="Rago D."/>
            <person name="Mirbahai L."/>
            <person name="Eastwood N."/>
            <person name="Colbourne J.K."/>
            <person name="Zhou J."/>
            <person name="Mallon E."/>
            <person name="Orsini L."/>
        </authorList>
    </citation>
    <scope>NUCLEOTIDE SEQUENCE [LARGE SCALE GENOMIC DNA]</scope>
    <source>
        <strain evidence="2">LRV0_1</strain>
    </source>
</reference>
<gene>
    <name evidence="2" type="ORF">OUZ56_002968</name>
</gene>
<protein>
    <submittedName>
        <fullName evidence="2">Uncharacterized protein</fullName>
    </submittedName>
</protein>
<feature type="compositionally biased region" description="Basic and acidic residues" evidence="1">
    <location>
        <begin position="32"/>
        <end position="43"/>
    </location>
</feature>
<dbReference type="EMBL" id="JAOYFB010000036">
    <property type="protein sequence ID" value="KAK4021033.1"/>
    <property type="molecule type" value="Genomic_DNA"/>
</dbReference>
<evidence type="ECO:0000313" key="2">
    <source>
        <dbReference type="EMBL" id="KAK4021033.1"/>
    </source>
</evidence>
<evidence type="ECO:0000313" key="3">
    <source>
        <dbReference type="Proteomes" id="UP001234178"/>
    </source>
</evidence>
<keyword evidence="3" id="KW-1185">Reference proteome</keyword>
<dbReference type="Proteomes" id="UP001234178">
    <property type="component" value="Unassembled WGS sequence"/>
</dbReference>